<protein>
    <submittedName>
        <fullName evidence="2">Craniofacial development protein 2</fullName>
    </submittedName>
</protein>
<dbReference type="InterPro" id="IPR005135">
    <property type="entry name" value="Endo/exonuclease/phosphatase"/>
</dbReference>
<dbReference type="PANTHER" id="PTHR47027:SF30">
    <property type="entry name" value="THAP-TYPE DOMAIN-CONTAINING PROTEIN"/>
    <property type="match status" value="1"/>
</dbReference>
<evidence type="ECO:0000313" key="3">
    <source>
        <dbReference type="Proteomes" id="UP001174136"/>
    </source>
</evidence>
<organism evidence="2 3">
    <name type="scientific">Merluccius polli</name>
    <name type="common">Benguela hake</name>
    <name type="synonym">Merluccius cadenati</name>
    <dbReference type="NCBI Taxonomy" id="89951"/>
    <lineage>
        <taxon>Eukaryota</taxon>
        <taxon>Metazoa</taxon>
        <taxon>Chordata</taxon>
        <taxon>Craniata</taxon>
        <taxon>Vertebrata</taxon>
        <taxon>Euteleostomi</taxon>
        <taxon>Actinopterygii</taxon>
        <taxon>Neopterygii</taxon>
        <taxon>Teleostei</taxon>
        <taxon>Neoteleostei</taxon>
        <taxon>Acanthomorphata</taxon>
        <taxon>Zeiogadaria</taxon>
        <taxon>Gadariae</taxon>
        <taxon>Gadiformes</taxon>
        <taxon>Gadoidei</taxon>
        <taxon>Merlucciidae</taxon>
        <taxon>Merluccius</taxon>
    </lineage>
</organism>
<feature type="domain" description="Endonuclease/exonuclease/phosphatase" evidence="1">
    <location>
        <begin position="26"/>
        <end position="161"/>
    </location>
</feature>
<reference evidence="2" key="1">
    <citation type="journal article" date="2023" name="Front. Mar. Sci.">
        <title>A new Merluccius polli reference genome to investigate the effects of global change in West African waters.</title>
        <authorList>
            <person name="Mateo J.L."/>
            <person name="Blanco-Fernandez C."/>
            <person name="Garcia-Vazquez E."/>
            <person name="Machado-Schiaffino G."/>
        </authorList>
    </citation>
    <scope>NUCLEOTIDE SEQUENCE</scope>
    <source>
        <strain evidence="2">C29</strain>
        <tissue evidence="2">Fin</tissue>
    </source>
</reference>
<dbReference type="Gene3D" id="3.60.10.10">
    <property type="entry name" value="Endonuclease/exonuclease/phosphatase"/>
    <property type="match status" value="1"/>
</dbReference>
<dbReference type="GO" id="GO:0003824">
    <property type="term" value="F:catalytic activity"/>
    <property type="evidence" value="ECO:0007669"/>
    <property type="project" value="InterPro"/>
</dbReference>
<dbReference type="PANTHER" id="PTHR47027">
    <property type="entry name" value="REVERSE TRANSCRIPTASE DOMAIN-CONTAINING PROTEIN"/>
    <property type="match status" value="1"/>
</dbReference>
<sequence length="510" mass="58246">MLEFTPVDERVASLRLRVGGRILTAVCAYGPNSSSEYPPFLDSLEGVLESAPSGDSLVLLGDFNAHIGSDSETWRGVIGRNSPPDLNPSGVQLLDFCARHRLSITNTMFKHKGVHMCTWHQDTLGRSLMIDFVVLSSDLRPHVLDTRAKRGAELSTDHHLVVSWLRWWGRMPVRPGRPKRIVRVCWERLAESPVRESFNSHLRESFDHVPGEAGDIESEWAMFRASIFKAADQSCGRKVVGACRGGNSRTRWWTPAVRDAVKLKESYRTFLACGTPEAAGRYRQAKRSAAVAVTEAKTRTWEEFGEAMENDFRTASKRFWTTIRRLRRGKQCIVNTVYGGDSALLTSTRDVRELSRKAKLSIYQSIYVPALTYGHELWVMTERTRSRVQAAEMSFLRRVAGLSLRDRVRSLVIREELGVDPLLLRVERSQMRWLGHLVWMPPGRLPVEVFRARPTDRRPRGRPRTRWRDYVSRLAWERLGIPQEELDELAGEREVWASLLRLLPPRPDPG</sequence>
<dbReference type="Proteomes" id="UP001174136">
    <property type="component" value="Unassembled WGS sequence"/>
</dbReference>
<name>A0AA47PC99_MERPO</name>
<comment type="caution">
    <text evidence="2">The sequence shown here is derived from an EMBL/GenBank/DDBJ whole genome shotgun (WGS) entry which is preliminary data.</text>
</comment>
<dbReference type="EMBL" id="JAOPHQ010000295">
    <property type="protein sequence ID" value="KAK0155238.1"/>
    <property type="molecule type" value="Genomic_DNA"/>
</dbReference>
<dbReference type="AlphaFoldDB" id="A0AA47PC99"/>
<gene>
    <name evidence="2" type="primary">CFDP2_35</name>
    <name evidence="2" type="ORF">N1851_002429</name>
</gene>
<keyword evidence="3" id="KW-1185">Reference proteome</keyword>
<evidence type="ECO:0000313" key="2">
    <source>
        <dbReference type="EMBL" id="KAK0155238.1"/>
    </source>
</evidence>
<dbReference type="Pfam" id="PF14529">
    <property type="entry name" value="Exo_endo_phos_2"/>
    <property type="match status" value="1"/>
</dbReference>
<evidence type="ECO:0000259" key="1">
    <source>
        <dbReference type="Pfam" id="PF14529"/>
    </source>
</evidence>
<dbReference type="InterPro" id="IPR036691">
    <property type="entry name" value="Endo/exonu/phosph_ase_sf"/>
</dbReference>
<proteinExistence type="predicted"/>
<dbReference type="SUPFAM" id="SSF56219">
    <property type="entry name" value="DNase I-like"/>
    <property type="match status" value="1"/>
</dbReference>
<accession>A0AA47PC99</accession>